<protein>
    <submittedName>
        <fullName evidence="1">Uncharacterized protein</fullName>
    </submittedName>
</protein>
<dbReference type="EMBL" id="GL379979">
    <property type="protein sequence ID" value="EGT40002.1"/>
    <property type="molecule type" value="Genomic_DNA"/>
</dbReference>
<evidence type="ECO:0000313" key="1">
    <source>
        <dbReference type="EMBL" id="EGT40002.1"/>
    </source>
</evidence>
<sequence length="78" mass="9191">MLFKFRTMLFIAYNSKEWNQLELLSNLLKTTTNKCGTLLNFKNIIPSETENCFYYKKFLRGIPFNRGNSKSEGIEDLL</sequence>
<dbReference type="AlphaFoldDB" id="G0NYB1"/>
<gene>
    <name evidence="1" type="ORF">CAEBREN_04510</name>
</gene>
<accession>G0NYB1</accession>
<name>G0NYB1_CAEBE</name>
<dbReference type="Proteomes" id="UP000008068">
    <property type="component" value="Unassembled WGS sequence"/>
</dbReference>
<dbReference type="HOGENOM" id="CLU_2624181_0_0_1"/>
<reference evidence="2" key="1">
    <citation type="submission" date="2011-07" db="EMBL/GenBank/DDBJ databases">
        <authorList>
            <consortium name="Caenorhabditis brenneri Sequencing and Analysis Consortium"/>
            <person name="Wilson R.K."/>
        </authorList>
    </citation>
    <scope>NUCLEOTIDE SEQUENCE [LARGE SCALE GENOMIC DNA]</scope>
    <source>
        <strain evidence="2">PB2801</strain>
    </source>
</reference>
<keyword evidence="2" id="KW-1185">Reference proteome</keyword>
<organism evidence="2">
    <name type="scientific">Caenorhabditis brenneri</name>
    <name type="common">Nematode worm</name>
    <dbReference type="NCBI Taxonomy" id="135651"/>
    <lineage>
        <taxon>Eukaryota</taxon>
        <taxon>Metazoa</taxon>
        <taxon>Ecdysozoa</taxon>
        <taxon>Nematoda</taxon>
        <taxon>Chromadorea</taxon>
        <taxon>Rhabditida</taxon>
        <taxon>Rhabditina</taxon>
        <taxon>Rhabditomorpha</taxon>
        <taxon>Rhabditoidea</taxon>
        <taxon>Rhabditidae</taxon>
        <taxon>Peloderinae</taxon>
        <taxon>Caenorhabditis</taxon>
    </lineage>
</organism>
<dbReference type="InParanoid" id="G0NYB1"/>
<proteinExistence type="predicted"/>
<evidence type="ECO:0000313" key="2">
    <source>
        <dbReference type="Proteomes" id="UP000008068"/>
    </source>
</evidence>